<dbReference type="PROSITE" id="PS00793">
    <property type="entry name" value="DHPS_2"/>
    <property type="match status" value="1"/>
</dbReference>
<evidence type="ECO:0000256" key="4">
    <source>
        <dbReference type="ARBA" id="ARBA00009503"/>
    </source>
</evidence>
<evidence type="ECO:0000256" key="9">
    <source>
        <dbReference type="ARBA" id="ARBA00022842"/>
    </source>
</evidence>
<dbReference type="PANTHER" id="PTHR20941:SF1">
    <property type="entry name" value="FOLIC ACID SYNTHESIS PROTEIN FOL1"/>
    <property type="match status" value="1"/>
</dbReference>
<comment type="catalytic activity">
    <reaction evidence="1">
        <text>(7,8-dihydropterin-6-yl)methyl diphosphate + 4-aminobenzoate = 7,8-dihydropteroate + diphosphate</text>
        <dbReference type="Rhea" id="RHEA:19949"/>
        <dbReference type="ChEBI" id="CHEBI:17836"/>
        <dbReference type="ChEBI" id="CHEBI:17839"/>
        <dbReference type="ChEBI" id="CHEBI:33019"/>
        <dbReference type="ChEBI" id="CHEBI:72950"/>
        <dbReference type="EC" id="2.5.1.15"/>
    </reaction>
</comment>
<dbReference type="GO" id="GO:0004156">
    <property type="term" value="F:dihydropteroate synthase activity"/>
    <property type="evidence" value="ECO:0007669"/>
    <property type="project" value="UniProtKB-EC"/>
</dbReference>
<dbReference type="PROSITE" id="PS00792">
    <property type="entry name" value="DHPS_1"/>
    <property type="match status" value="1"/>
</dbReference>
<dbReference type="InterPro" id="IPR045031">
    <property type="entry name" value="DHP_synth-like"/>
</dbReference>
<dbReference type="RefSeq" id="WP_181585263.1">
    <property type="nucleotide sequence ID" value="NZ_CP059399.1"/>
</dbReference>
<dbReference type="Proteomes" id="UP000515512">
    <property type="component" value="Chromosome"/>
</dbReference>
<keyword evidence="8 12" id="KW-0479">Metal-binding</keyword>
<evidence type="ECO:0000256" key="6">
    <source>
        <dbReference type="ARBA" id="ARBA00016919"/>
    </source>
</evidence>
<dbReference type="InterPro" id="IPR011005">
    <property type="entry name" value="Dihydropteroate_synth-like_sf"/>
</dbReference>
<organism evidence="14 15">
    <name type="scientific">Nocardia huaxiensis</name>
    <dbReference type="NCBI Taxonomy" id="2755382"/>
    <lineage>
        <taxon>Bacteria</taxon>
        <taxon>Bacillati</taxon>
        <taxon>Actinomycetota</taxon>
        <taxon>Actinomycetes</taxon>
        <taxon>Mycobacteriales</taxon>
        <taxon>Nocardiaceae</taxon>
        <taxon>Nocardia</taxon>
    </lineage>
</organism>
<evidence type="ECO:0000256" key="7">
    <source>
        <dbReference type="ARBA" id="ARBA00022679"/>
    </source>
</evidence>
<evidence type="ECO:0000256" key="8">
    <source>
        <dbReference type="ARBA" id="ARBA00022723"/>
    </source>
</evidence>
<dbReference type="PANTHER" id="PTHR20941">
    <property type="entry name" value="FOLATE SYNTHESIS PROTEINS"/>
    <property type="match status" value="1"/>
</dbReference>
<evidence type="ECO:0000256" key="10">
    <source>
        <dbReference type="ARBA" id="ARBA00022909"/>
    </source>
</evidence>
<dbReference type="UniPathway" id="UPA00077">
    <property type="reaction ID" value="UER00156"/>
</dbReference>
<comment type="function">
    <text evidence="12">Catalyzes the condensation of para-aminobenzoate (pABA) with 6-hydroxymethyl-7,8-dihydropterin diphosphate (DHPt-PP) to form 7,8-dihydropteroate (H2Pte), the immediate precursor of folate derivatives.</text>
</comment>
<evidence type="ECO:0000313" key="14">
    <source>
        <dbReference type="EMBL" id="QLY34099.1"/>
    </source>
</evidence>
<feature type="domain" description="Pterin-binding" evidence="13">
    <location>
        <begin position="20"/>
        <end position="282"/>
    </location>
</feature>
<dbReference type="PROSITE" id="PS50972">
    <property type="entry name" value="PTERIN_BINDING"/>
    <property type="match status" value="1"/>
</dbReference>
<comment type="cofactor">
    <cofactor evidence="2 12">
        <name>Mg(2+)</name>
        <dbReference type="ChEBI" id="CHEBI:18420"/>
    </cofactor>
</comment>
<dbReference type="Pfam" id="PF00809">
    <property type="entry name" value="Pterin_bind"/>
    <property type="match status" value="1"/>
</dbReference>
<keyword evidence="10 12" id="KW-0289">Folate biosynthesis</keyword>
<dbReference type="Gene3D" id="3.20.20.20">
    <property type="entry name" value="Dihydropteroate synthase-like"/>
    <property type="match status" value="1"/>
</dbReference>
<gene>
    <name evidence="14" type="primary">folP</name>
    <name evidence="14" type="ORF">H0264_03410</name>
</gene>
<reference evidence="14 15" key="1">
    <citation type="submission" date="2020-07" db="EMBL/GenBank/DDBJ databases">
        <authorList>
            <person name="Zhuang K."/>
            <person name="Ran Y."/>
        </authorList>
    </citation>
    <scope>NUCLEOTIDE SEQUENCE [LARGE SCALE GENOMIC DNA]</scope>
    <source>
        <strain evidence="14 15">WCH-YHL-001</strain>
    </source>
</reference>
<dbReference type="SUPFAM" id="SSF51717">
    <property type="entry name" value="Dihydropteroate synthetase-like"/>
    <property type="match status" value="1"/>
</dbReference>
<dbReference type="GO" id="GO:0005829">
    <property type="term" value="C:cytosol"/>
    <property type="evidence" value="ECO:0007669"/>
    <property type="project" value="TreeGrafter"/>
</dbReference>
<accession>A0A7D6ZLI2</accession>
<evidence type="ECO:0000256" key="11">
    <source>
        <dbReference type="ARBA" id="ARBA00030193"/>
    </source>
</evidence>
<evidence type="ECO:0000256" key="1">
    <source>
        <dbReference type="ARBA" id="ARBA00000012"/>
    </source>
</evidence>
<protein>
    <recommendedName>
        <fullName evidence="6 12">Dihydropteroate synthase</fullName>
        <shortName evidence="12">DHPS</shortName>
        <ecNumber evidence="5 12">2.5.1.15</ecNumber>
    </recommendedName>
    <alternativeName>
        <fullName evidence="11 12">Dihydropteroate pyrophosphorylase</fullName>
    </alternativeName>
</protein>
<evidence type="ECO:0000313" key="15">
    <source>
        <dbReference type="Proteomes" id="UP000515512"/>
    </source>
</evidence>
<dbReference type="KEGG" id="nhu:H0264_03410"/>
<dbReference type="CDD" id="cd00739">
    <property type="entry name" value="DHPS"/>
    <property type="match status" value="1"/>
</dbReference>
<evidence type="ECO:0000256" key="3">
    <source>
        <dbReference type="ARBA" id="ARBA00004763"/>
    </source>
</evidence>
<dbReference type="FunFam" id="3.20.20.20:FF:000006">
    <property type="entry name" value="Dihydropteroate synthase"/>
    <property type="match status" value="1"/>
</dbReference>
<dbReference type="InterPro" id="IPR000489">
    <property type="entry name" value="Pterin-binding_dom"/>
</dbReference>
<comment type="pathway">
    <text evidence="3 12">Cofactor biosynthesis; tetrahydrofolate biosynthesis; 7,8-dihydrofolate from 2-amino-4-hydroxy-6-hydroxymethyl-7,8-dihydropteridine diphosphate and 4-aminobenzoate: step 1/2.</text>
</comment>
<dbReference type="EMBL" id="CP059399">
    <property type="protein sequence ID" value="QLY34099.1"/>
    <property type="molecule type" value="Genomic_DNA"/>
</dbReference>
<evidence type="ECO:0000256" key="5">
    <source>
        <dbReference type="ARBA" id="ARBA00012458"/>
    </source>
</evidence>
<keyword evidence="15" id="KW-1185">Reference proteome</keyword>
<dbReference type="AlphaFoldDB" id="A0A7D6ZLI2"/>
<name>A0A7D6ZLI2_9NOCA</name>
<dbReference type="GO" id="GO:0046656">
    <property type="term" value="P:folic acid biosynthetic process"/>
    <property type="evidence" value="ECO:0007669"/>
    <property type="project" value="UniProtKB-KW"/>
</dbReference>
<dbReference type="GO" id="GO:0046654">
    <property type="term" value="P:tetrahydrofolate biosynthetic process"/>
    <property type="evidence" value="ECO:0007669"/>
    <property type="project" value="UniProtKB-UniPathway"/>
</dbReference>
<dbReference type="EC" id="2.5.1.15" evidence="5 12"/>
<dbReference type="InterPro" id="IPR006390">
    <property type="entry name" value="DHP_synth_dom"/>
</dbReference>
<proteinExistence type="inferred from homology"/>
<keyword evidence="9 12" id="KW-0460">Magnesium</keyword>
<comment type="similarity">
    <text evidence="4 12">Belongs to the DHPS family.</text>
</comment>
<evidence type="ECO:0000259" key="13">
    <source>
        <dbReference type="PROSITE" id="PS50972"/>
    </source>
</evidence>
<sequence>MTESGTRGTGLVVPRGGRSTVVMGVVNVTSDSFSDGGRYLDPGLAVAHGLELYEMGADIVDVGGESTRPGAVRVDPEIEAARVVPVIRELAAAGVPTSVDTMRASVAEAALEAGVTMVNDVSGGRADADMVKVVAAAKVPWILMHWRADADYRHTGPAEQYDDVVRRVWYELHDQVDAALAGGVAFENLILDPGLGFAKNAEHNWELLGALFAGLTEMSDYLPVLIGASRKRFLGTLLADSDGPRSPDGREIATATISALAAEHGAWGVRVHDVRASLDSIAVADASTRAAARVREKYRLERAAATGSDVLRVDLHMRAATDDDLSASDIQGDRL</sequence>
<dbReference type="NCBIfam" id="TIGR01496">
    <property type="entry name" value="DHPS"/>
    <property type="match status" value="1"/>
</dbReference>
<evidence type="ECO:0000256" key="2">
    <source>
        <dbReference type="ARBA" id="ARBA00001946"/>
    </source>
</evidence>
<dbReference type="GO" id="GO:0046872">
    <property type="term" value="F:metal ion binding"/>
    <property type="evidence" value="ECO:0007669"/>
    <property type="project" value="UniProtKB-KW"/>
</dbReference>
<keyword evidence="7 12" id="KW-0808">Transferase</keyword>
<evidence type="ECO:0000256" key="12">
    <source>
        <dbReference type="RuleBase" id="RU361205"/>
    </source>
</evidence>